<dbReference type="PANTHER" id="PTHR23326">
    <property type="entry name" value="CCR4 NOT-RELATED"/>
    <property type="match status" value="1"/>
</dbReference>
<gene>
    <name evidence="5" type="primary">VIP2_10</name>
    <name evidence="5" type="ORF">CK203_067813</name>
</gene>
<dbReference type="InterPro" id="IPR040168">
    <property type="entry name" value="Not2/3/5"/>
</dbReference>
<protein>
    <submittedName>
        <fullName evidence="5">Putative NOT transcription complex subunit VIP2</fullName>
    </submittedName>
</protein>
<dbReference type="GO" id="GO:0030015">
    <property type="term" value="C:CCR4-NOT core complex"/>
    <property type="evidence" value="ECO:0007669"/>
    <property type="project" value="InterPro"/>
</dbReference>
<feature type="compositionally biased region" description="Low complexity" evidence="4">
    <location>
        <begin position="70"/>
        <end position="79"/>
    </location>
</feature>
<dbReference type="Proteomes" id="UP000288805">
    <property type="component" value="Unassembled WGS sequence"/>
</dbReference>
<keyword evidence="3" id="KW-0804">Transcription</keyword>
<comment type="similarity">
    <text evidence="1">Belongs to the CNOT2/3/5 family.</text>
</comment>
<dbReference type="EMBL" id="QGNW01002589">
    <property type="protein sequence ID" value="RVW16348.1"/>
    <property type="molecule type" value="Genomic_DNA"/>
</dbReference>
<reference evidence="5 6" key="1">
    <citation type="journal article" date="2018" name="PLoS Genet.">
        <title>Population sequencing reveals clonal diversity and ancestral inbreeding in the grapevine cultivar Chardonnay.</title>
        <authorList>
            <person name="Roach M.J."/>
            <person name="Johnson D.L."/>
            <person name="Bohlmann J."/>
            <person name="van Vuuren H.J."/>
            <person name="Jones S.J."/>
            <person name="Pretorius I.S."/>
            <person name="Schmidt S.A."/>
            <person name="Borneman A.R."/>
        </authorList>
    </citation>
    <scope>NUCLEOTIDE SEQUENCE [LARGE SCALE GENOMIC DNA]</scope>
    <source>
        <strain evidence="6">cv. Chardonnay</strain>
        <tissue evidence="5">Leaf</tissue>
    </source>
</reference>
<evidence type="ECO:0000256" key="1">
    <source>
        <dbReference type="ARBA" id="ARBA00007682"/>
    </source>
</evidence>
<evidence type="ECO:0000256" key="2">
    <source>
        <dbReference type="ARBA" id="ARBA00023015"/>
    </source>
</evidence>
<name>A0A438BZH0_VITVI</name>
<dbReference type="AlphaFoldDB" id="A0A438BZH0"/>
<evidence type="ECO:0000256" key="3">
    <source>
        <dbReference type="ARBA" id="ARBA00023163"/>
    </source>
</evidence>
<evidence type="ECO:0000256" key="4">
    <source>
        <dbReference type="SAM" id="MobiDB-lite"/>
    </source>
</evidence>
<feature type="region of interest" description="Disordered" evidence="4">
    <location>
        <begin position="59"/>
        <end position="81"/>
    </location>
</feature>
<proteinExistence type="inferred from homology"/>
<sequence length="112" mass="11969">MTSRISAPQVISMLGNSYSSVGGLRSQNQVQAGNNHLTSMALLKDLSVHENAPFDINDFPQLTAHPNSAGSSQGQLGSLRKQSVGVVHQNQEFSIQNEDFPALPGFKGASYI</sequence>
<accession>A0A438BZH0</accession>
<comment type="caution">
    <text evidence="5">The sequence shown here is derived from an EMBL/GenBank/DDBJ whole genome shotgun (WGS) entry which is preliminary data.</text>
</comment>
<evidence type="ECO:0000313" key="5">
    <source>
        <dbReference type="EMBL" id="RVW16348.1"/>
    </source>
</evidence>
<keyword evidence="2" id="KW-0805">Transcription regulation</keyword>
<evidence type="ECO:0000313" key="6">
    <source>
        <dbReference type="Proteomes" id="UP000288805"/>
    </source>
</evidence>
<organism evidence="5 6">
    <name type="scientific">Vitis vinifera</name>
    <name type="common">Grape</name>
    <dbReference type="NCBI Taxonomy" id="29760"/>
    <lineage>
        <taxon>Eukaryota</taxon>
        <taxon>Viridiplantae</taxon>
        <taxon>Streptophyta</taxon>
        <taxon>Embryophyta</taxon>
        <taxon>Tracheophyta</taxon>
        <taxon>Spermatophyta</taxon>
        <taxon>Magnoliopsida</taxon>
        <taxon>eudicotyledons</taxon>
        <taxon>Gunneridae</taxon>
        <taxon>Pentapetalae</taxon>
        <taxon>rosids</taxon>
        <taxon>Vitales</taxon>
        <taxon>Vitaceae</taxon>
        <taxon>Viteae</taxon>
        <taxon>Vitis</taxon>
    </lineage>
</organism>